<evidence type="ECO:0000256" key="2">
    <source>
        <dbReference type="ARBA" id="ARBA00023043"/>
    </source>
</evidence>
<dbReference type="GO" id="GO:0000151">
    <property type="term" value="C:ubiquitin ligase complex"/>
    <property type="evidence" value="ECO:0007669"/>
    <property type="project" value="TreeGrafter"/>
</dbReference>
<dbReference type="CDD" id="cd18497">
    <property type="entry name" value="BACK_ABTB1_BPOZ"/>
    <property type="match status" value="1"/>
</dbReference>
<proteinExistence type="predicted"/>
<dbReference type="SUPFAM" id="SSF48403">
    <property type="entry name" value="Ankyrin repeat"/>
    <property type="match status" value="1"/>
</dbReference>
<dbReference type="PANTHER" id="PTHR46231">
    <property type="entry name" value="ANKYRIN REPEAT AND BTB/POZ DOMAIN-CONTAINING PROTEIN 1"/>
    <property type="match status" value="1"/>
</dbReference>
<keyword evidence="1" id="KW-0677">Repeat</keyword>
<dbReference type="GO" id="GO:0005737">
    <property type="term" value="C:cytoplasm"/>
    <property type="evidence" value="ECO:0007669"/>
    <property type="project" value="TreeGrafter"/>
</dbReference>
<dbReference type="CDD" id="cd18296">
    <property type="entry name" value="BTB2_POZ_ABTB1_BPOZ1"/>
    <property type="match status" value="1"/>
</dbReference>
<dbReference type="InterPro" id="IPR011333">
    <property type="entry name" value="SKP1/BTB/POZ_sf"/>
</dbReference>
<sequence>MDIHELFLSCRRGDLGRVKYLVEQKEVELNVRDKWDSTPLYYACLCGHLDLVKYLLENGARCEANTFDGERCLYGALNNDIRNILRSYHAVSTHTMRREDFGEFLRILHVNGELSDLKFIVNGHEFLVHGCILAARSSYFCDQLLGRWAGRKTIVTNNPLIRPDAFRAMLQFLYTARMEGPVEIVEDCLRLALQIGRPELKKYLTDAVRKITSFECTKPGTNVKTFLVEPPEAQEELTQDLGIMAEQAMPCELTRWVGGEHLPLMPRVPLQFVDVVFQVDGHRFFCHQVFFVCRSEYFRGLLANHFEEFQRDSELNCPIVPLKEVSCDVFTAILHYLYTNQPQLDGSIVLEVLEAAEMFLLSGLKRQCGTFLATQLTLGNSVDIYRLSRTFQLPRLEDQCCEFFANNIEHMVERSDFRDIVKETAQEVHGREETDTIPVIDDIRYHINGEIQTMSELEEAERRLRIIDALLEDLELDA</sequence>
<dbReference type="Pfam" id="PF12796">
    <property type="entry name" value="Ank_2"/>
    <property type="match status" value="1"/>
</dbReference>
<dbReference type="Gene3D" id="1.25.40.20">
    <property type="entry name" value="Ankyrin repeat-containing domain"/>
    <property type="match status" value="1"/>
</dbReference>
<dbReference type="PROSITE" id="PS50097">
    <property type="entry name" value="BTB"/>
    <property type="match status" value="2"/>
</dbReference>
<keyword evidence="2" id="KW-0040">ANK repeat</keyword>
<name>A0A7R8ZVC2_9CRUS</name>
<dbReference type="AlphaFoldDB" id="A0A7R8ZVC2"/>
<dbReference type="FunFam" id="1.25.40.20:FF:000115">
    <property type="entry name" value="Ankyrin repeat and BTB/POZ domain-containing protein 1"/>
    <property type="match status" value="1"/>
</dbReference>
<dbReference type="InterPro" id="IPR036770">
    <property type="entry name" value="Ankyrin_rpt-contain_sf"/>
</dbReference>
<dbReference type="InterPro" id="IPR000210">
    <property type="entry name" value="BTB/POZ_dom"/>
</dbReference>
<evidence type="ECO:0000256" key="1">
    <source>
        <dbReference type="ARBA" id="ARBA00022737"/>
    </source>
</evidence>
<dbReference type="OrthoDB" id="684045at2759"/>
<dbReference type="SMART" id="SM00248">
    <property type="entry name" value="ANK"/>
    <property type="match status" value="2"/>
</dbReference>
<dbReference type="PROSITE" id="PS50297">
    <property type="entry name" value="ANK_REP_REGION"/>
    <property type="match status" value="1"/>
</dbReference>
<dbReference type="SUPFAM" id="SSF54695">
    <property type="entry name" value="POZ domain"/>
    <property type="match status" value="2"/>
</dbReference>
<dbReference type="Gene3D" id="3.30.710.10">
    <property type="entry name" value="Potassium Channel Kv1.1, Chain A"/>
    <property type="match status" value="2"/>
</dbReference>
<dbReference type="InterPro" id="IPR044515">
    <property type="entry name" value="ABTB1"/>
</dbReference>
<gene>
    <name evidence="3" type="ORF">CTOB1V02_LOCUS11108</name>
</gene>
<protein>
    <submittedName>
        <fullName evidence="3">Uncharacterized protein</fullName>
    </submittedName>
</protein>
<dbReference type="Pfam" id="PF00651">
    <property type="entry name" value="BTB"/>
    <property type="match status" value="2"/>
</dbReference>
<accession>A0A7R8ZVC2</accession>
<dbReference type="PANTHER" id="PTHR46231:SF1">
    <property type="entry name" value="ANKYRIN REPEAT AND BTB_POZ DOMAIN-CONTAINING PROTEIN 1"/>
    <property type="match status" value="1"/>
</dbReference>
<evidence type="ECO:0000313" key="3">
    <source>
        <dbReference type="EMBL" id="CAD7233285.1"/>
    </source>
</evidence>
<reference evidence="3" key="1">
    <citation type="submission" date="2020-11" db="EMBL/GenBank/DDBJ databases">
        <authorList>
            <person name="Tran Van P."/>
        </authorList>
    </citation>
    <scope>NUCLEOTIDE SEQUENCE</scope>
</reference>
<organism evidence="3">
    <name type="scientific">Cyprideis torosa</name>
    <dbReference type="NCBI Taxonomy" id="163714"/>
    <lineage>
        <taxon>Eukaryota</taxon>
        <taxon>Metazoa</taxon>
        <taxon>Ecdysozoa</taxon>
        <taxon>Arthropoda</taxon>
        <taxon>Crustacea</taxon>
        <taxon>Oligostraca</taxon>
        <taxon>Ostracoda</taxon>
        <taxon>Podocopa</taxon>
        <taxon>Podocopida</taxon>
        <taxon>Cytherocopina</taxon>
        <taxon>Cytheroidea</taxon>
        <taxon>Cytherideidae</taxon>
        <taxon>Cyprideis</taxon>
    </lineage>
</organism>
<dbReference type="InterPro" id="IPR002110">
    <property type="entry name" value="Ankyrin_rpt"/>
</dbReference>
<dbReference type="PROSITE" id="PS50088">
    <property type="entry name" value="ANK_REPEAT"/>
    <property type="match status" value="1"/>
</dbReference>
<dbReference type="SMART" id="SM00225">
    <property type="entry name" value="BTB"/>
    <property type="match status" value="2"/>
</dbReference>
<dbReference type="EMBL" id="OB665969">
    <property type="protein sequence ID" value="CAD7233285.1"/>
    <property type="molecule type" value="Genomic_DNA"/>
</dbReference>